<keyword evidence="2" id="KW-0808">Transferase</keyword>
<dbReference type="PANTHER" id="PTHR48047">
    <property type="entry name" value="GLYCOSYLTRANSFERASE"/>
    <property type="match status" value="1"/>
</dbReference>
<comment type="similarity">
    <text evidence="1">Belongs to the UDP-glycosyltransferase family.</text>
</comment>
<dbReference type="SUPFAM" id="SSF53756">
    <property type="entry name" value="UDP-Glycosyltransferase/glycogen phosphorylase"/>
    <property type="match status" value="1"/>
</dbReference>
<evidence type="ECO:0000313" key="4">
    <source>
        <dbReference type="Proteomes" id="UP000026915"/>
    </source>
</evidence>
<dbReference type="PANTHER" id="PTHR48047:SF182">
    <property type="entry name" value="GLYCOSYLTRANSFERASE"/>
    <property type="match status" value="1"/>
</dbReference>
<organism evidence="3 4">
    <name type="scientific">Theobroma cacao</name>
    <name type="common">Cacao</name>
    <name type="synonym">Cocoa</name>
    <dbReference type="NCBI Taxonomy" id="3641"/>
    <lineage>
        <taxon>Eukaryota</taxon>
        <taxon>Viridiplantae</taxon>
        <taxon>Streptophyta</taxon>
        <taxon>Embryophyta</taxon>
        <taxon>Tracheophyta</taxon>
        <taxon>Spermatophyta</taxon>
        <taxon>Magnoliopsida</taxon>
        <taxon>eudicotyledons</taxon>
        <taxon>Gunneridae</taxon>
        <taxon>Pentapetalae</taxon>
        <taxon>rosids</taxon>
        <taxon>malvids</taxon>
        <taxon>Malvales</taxon>
        <taxon>Malvaceae</taxon>
        <taxon>Byttnerioideae</taxon>
        <taxon>Theobroma</taxon>
    </lineage>
</organism>
<dbReference type="AlphaFoldDB" id="A0A061ES51"/>
<dbReference type="eggNOG" id="KOG1192">
    <property type="taxonomic scope" value="Eukaryota"/>
</dbReference>
<protein>
    <submittedName>
        <fullName evidence="3">UDP-Glycosyltransferase superfamily protein, putative</fullName>
    </submittedName>
</protein>
<dbReference type="Gramene" id="EOY07880">
    <property type="protein sequence ID" value="EOY07880"/>
    <property type="gene ID" value="TCM_022200"/>
</dbReference>
<reference evidence="3 4" key="1">
    <citation type="journal article" date="2013" name="Genome Biol.">
        <title>The genome sequence of the most widely cultivated cacao type and its use to identify candidate genes regulating pod color.</title>
        <authorList>
            <person name="Motamayor J.C."/>
            <person name="Mockaitis K."/>
            <person name="Schmutz J."/>
            <person name="Haiminen N."/>
            <person name="Iii D.L."/>
            <person name="Cornejo O."/>
            <person name="Findley S.D."/>
            <person name="Zheng P."/>
            <person name="Utro F."/>
            <person name="Royaert S."/>
            <person name="Saski C."/>
            <person name="Jenkins J."/>
            <person name="Podicheti R."/>
            <person name="Zhao M."/>
            <person name="Scheffler B.E."/>
            <person name="Stack J.C."/>
            <person name="Feltus F.A."/>
            <person name="Mustiga G.M."/>
            <person name="Amores F."/>
            <person name="Phillips W."/>
            <person name="Marelli J.P."/>
            <person name="May G.D."/>
            <person name="Shapiro H."/>
            <person name="Ma J."/>
            <person name="Bustamante C.D."/>
            <person name="Schnell R.J."/>
            <person name="Main D."/>
            <person name="Gilbert D."/>
            <person name="Parida L."/>
            <person name="Kuhn D.N."/>
        </authorList>
    </citation>
    <scope>NUCLEOTIDE SEQUENCE [LARGE SCALE GENOMIC DNA]</scope>
    <source>
        <strain evidence="4">cv. Matina 1-6</strain>
    </source>
</reference>
<evidence type="ECO:0000313" key="3">
    <source>
        <dbReference type="EMBL" id="EOY07880.1"/>
    </source>
</evidence>
<evidence type="ECO:0000256" key="2">
    <source>
        <dbReference type="ARBA" id="ARBA00022676"/>
    </source>
</evidence>
<dbReference type="HOGENOM" id="CLU_001724_4_5_1"/>
<keyword evidence="4" id="KW-1185">Reference proteome</keyword>
<accession>A0A061ES51</accession>
<keyword evidence="2" id="KW-0328">Glycosyltransferase</keyword>
<sequence>MSPGHLVPMIDMARLVATHGSKATVITTPRNISRFQTILNGDHQSGNLQINLLTLDFHFSAADLFETSENLDTLSSRHLSYNFSKAIMTLQPQADDLVSQYKPDAIISDQNIPWTAEIAQNYVIPGLVFHGTCCLNLSLLNGCS</sequence>
<proteinExistence type="inferred from homology"/>
<name>A0A061ES51_THECC</name>
<dbReference type="OMA" id="CCATTHW"/>
<dbReference type="STRING" id="3641.A0A061ES51"/>
<dbReference type="Proteomes" id="UP000026915">
    <property type="component" value="Chromosome 5"/>
</dbReference>
<gene>
    <name evidence="3" type="ORF">TCM_022200</name>
</gene>
<evidence type="ECO:0000256" key="1">
    <source>
        <dbReference type="ARBA" id="ARBA00009995"/>
    </source>
</evidence>
<dbReference type="GO" id="GO:0016757">
    <property type="term" value="F:glycosyltransferase activity"/>
    <property type="evidence" value="ECO:0007669"/>
    <property type="project" value="UniProtKB-KW"/>
</dbReference>
<dbReference type="EMBL" id="CM001883">
    <property type="protein sequence ID" value="EOY07880.1"/>
    <property type="molecule type" value="Genomic_DNA"/>
</dbReference>
<dbReference type="InParanoid" id="A0A061ES51"/>
<dbReference type="Gene3D" id="3.40.50.2000">
    <property type="entry name" value="Glycogen Phosphorylase B"/>
    <property type="match status" value="1"/>
</dbReference>